<dbReference type="AlphaFoldDB" id="D8LNV3"/>
<reference evidence="5 6" key="1">
    <citation type="journal article" date="2010" name="Nature">
        <title>The Ectocarpus genome and the independent evolution of multicellularity in brown algae.</title>
        <authorList>
            <person name="Cock J.M."/>
            <person name="Sterck L."/>
            <person name="Rouze P."/>
            <person name="Scornet D."/>
            <person name="Allen A.E."/>
            <person name="Amoutzias G."/>
            <person name="Anthouard V."/>
            <person name="Artiguenave F."/>
            <person name="Aury J.M."/>
            <person name="Badger J.H."/>
            <person name="Beszteri B."/>
            <person name="Billiau K."/>
            <person name="Bonnet E."/>
            <person name="Bothwell J.H."/>
            <person name="Bowler C."/>
            <person name="Boyen C."/>
            <person name="Brownlee C."/>
            <person name="Carrano C.J."/>
            <person name="Charrier B."/>
            <person name="Cho G.Y."/>
            <person name="Coelho S.M."/>
            <person name="Collen J."/>
            <person name="Corre E."/>
            <person name="Da Silva C."/>
            <person name="Delage L."/>
            <person name="Delaroque N."/>
            <person name="Dittami S.M."/>
            <person name="Doulbeau S."/>
            <person name="Elias M."/>
            <person name="Farnham G."/>
            <person name="Gachon C.M."/>
            <person name="Gschloessl B."/>
            <person name="Heesch S."/>
            <person name="Jabbari K."/>
            <person name="Jubin C."/>
            <person name="Kawai H."/>
            <person name="Kimura K."/>
            <person name="Kloareg B."/>
            <person name="Kupper F.C."/>
            <person name="Lang D."/>
            <person name="Le Bail A."/>
            <person name="Leblanc C."/>
            <person name="Lerouge P."/>
            <person name="Lohr M."/>
            <person name="Lopez P.J."/>
            <person name="Martens C."/>
            <person name="Maumus F."/>
            <person name="Michel G."/>
            <person name="Miranda-Saavedra D."/>
            <person name="Morales J."/>
            <person name="Moreau H."/>
            <person name="Motomura T."/>
            <person name="Nagasato C."/>
            <person name="Napoli C.A."/>
            <person name="Nelson D.R."/>
            <person name="Nyvall-Collen P."/>
            <person name="Peters A.F."/>
            <person name="Pommier C."/>
            <person name="Potin P."/>
            <person name="Poulain J."/>
            <person name="Quesneville H."/>
            <person name="Read B."/>
            <person name="Rensing S.A."/>
            <person name="Ritter A."/>
            <person name="Rousvoal S."/>
            <person name="Samanta M."/>
            <person name="Samson G."/>
            <person name="Schroeder D.C."/>
            <person name="Segurens B."/>
            <person name="Strittmatter M."/>
            <person name="Tonon T."/>
            <person name="Tregear J.W."/>
            <person name="Valentin K."/>
            <person name="von Dassow P."/>
            <person name="Yamagishi T."/>
            <person name="Van de Peer Y."/>
            <person name="Wincker P."/>
        </authorList>
    </citation>
    <scope>NUCLEOTIDE SEQUENCE [LARGE SCALE GENOMIC DNA]</scope>
    <source>
        <strain evidence="6">Ec32 / CCAP1310/4</strain>
    </source>
</reference>
<proteinExistence type="predicted"/>
<keyword evidence="1" id="KW-0677">Repeat</keyword>
<dbReference type="PROSITE" id="PS50297">
    <property type="entry name" value="ANK_REP_REGION"/>
    <property type="match status" value="3"/>
</dbReference>
<dbReference type="STRING" id="2880.D8LNV3"/>
<dbReference type="InterPro" id="IPR036770">
    <property type="entry name" value="Ankyrin_rpt-contain_sf"/>
</dbReference>
<sequence length="407" mass="42933">MDSFLSNVLAPKLEVGQEALFDALRARDSKRATRIIKRVSRESYARRGGGSTSGQRVAEADLNATDRRGLRPIHLAAMSGMSESVAALLNAGVPVDTMGAEANTALHLAAYHGQEGVIAVLMRAGASPTLENMKGSTPVMLAKTDTALTLLCPLHYCAARGMLDNLVAEVAKGRSVNTVGSGGDTPLHAAATTGNTDSTRLLLDRGADPLRRNADGETPLDVARRYGHGTGGGRVAGGVVGVLEGVTAEAEAAIAKREAEEAAARSANGGYSEGESVVYMRNGEAHPAIVMKVHQDDEEPYYTVRVHETGRERQTDANHLVRSLPKETPPGVGEPSPDGSSPPPPPPCRPDGDGAREGCMDVHLQIIALDVACHVSVVQGKRVLPALPCSQPRRSLRSQHEKDWLPV</sequence>
<dbReference type="InParanoid" id="D8LNV3"/>
<dbReference type="Pfam" id="PF12796">
    <property type="entry name" value="Ank_2"/>
    <property type="match status" value="2"/>
</dbReference>
<organism evidence="5 6">
    <name type="scientific">Ectocarpus siliculosus</name>
    <name type="common">Brown alga</name>
    <name type="synonym">Conferva siliculosa</name>
    <dbReference type="NCBI Taxonomy" id="2880"/>
    <lineage>
        <taxon>Eukaryota</taxon>
        <taxon>Sar</taxon>
        <taxon>Stramenopiles</taxon>
        <taxon>Ochrophyta</taxon>
        <taxon>PX clade</taxon>
        <taxon>Phaeophyceae</taxon>
        <taxon>Ectocarpales</taxon>
        <taxon>Ectocarpaceae</taxon>
        <taxon>Ectocarpus</taxon>
    </lineage>
</organism>
<feature type="repeat" description="ANK" evidence="3">
    <location>
        <begin position="101"/>
        <end position="133"/>
    </location>
</feature>
<evidence type="ECO:0000313" key="6">
    <source>
        <dbReference type="Proteomes" id="UP000002630"/>
    </source>
</evidence>
<dbReference type="PANTHER" id="PTHR24171:SF8">
    <property type="entry name" value="BRCA1-ASSOCIATED RING DOMAIN PROTEIN 1"/>
    <property type="match status" value="1"/>
</dbReference>
<dbReference type="PANTHER" id="PTHR24171">
    <property type="entry name" value="ANKYRIN REPEAT DOMAIN-CONTAINING PROTEIN 39-RELATED"/>
    <property type="match status" value="1"/>
</dbReference>
<feature type="repeat" description="ANK" evidence="3">
    <location>
        <begin position="182"/>
        <end position="214"/>
    </location>
</feature>
<accession>D8LNV3</accession>
<dbReference type="Gene3D" id="1.25.40.20">
    <property type="entry name" value="Ankyrin repeat-containing domain"/>
    <property type="match status" value="2"/>
</dbReference>
<evidence type="ECO:0000256" key="1">
    <source>
        <dbReference type="ARBA" id="ARBA00022737"/>
    </source>
</evidence>
<evidence type="ECO:0000313" key="5">
    <source>
        <dbReference type="EMBL" id="CBN78313.1"/>
    </source>
</evidence>
<feature type="compositionally biased region" description="Basic and acidic residues" evidence="4">
    <location>
        <begin position="307"/>
        <end position="316"/>
    </location>
</feature>
<keyword evidence="6" id="KW-1185">Reference proteome</keyword>
<dbReference type="InterPro" id="IPR002110">
    <property type="entry name" value="Ankyrin_rpt"/>
</dbReference>
<gene>
    <name evidence="5" type="ORF">Esi_0005_0229</name>
</gene>
<dbReference type="GO" id="GO:0004842">
    <property type="term" value="F:ubiquitin-protein transferase activity"/>
    <property type="evidence" value="ECO:0007669"/>
    <property type="project" value="TreeGrafter"/>
</dbReference>
<dbReference type="Proteomes" id="UP000002630">
    <property type="component" value="Unassembled WGS sequence"/>
</dbReference>
<feature type="region of interest" description="Disordered" evidence="4">
    <location>
        <begin position="307"/>
        <end position="356"/>
    </location>
</feature>
<evidence type="ECO:0000256" key="3">
    <source>
        <dbReference type="PROSITE-ProRule" id="PRU00023"/>
    </source>
</evidence>
<name>D8LNV3_ECTSI</name>
<keyword evidence="2 3" id="KW-0040">ANK repeat</keyword>
<dbReference type="GO" id="GO:0085020">
    <property type="term" value="P:protein K6-linked ubiquitination"/>
    <property type="evidence" value="ECO:0007669"/>
    <property type="project" value="TreeGrafter"/>
</dbReference>
<feature type="repeat" description="ANK" evidence="3">
    <location>
        <begin position="68"/>
        <end position="100"/>
    </location>
</feature>
<evidence type="ECO:0000256" key="4">
    <source>
        <dbReference type="SAM" id="MobiDB-lite"/>
    </source>
</evidence>
<dbReference type="EMBL" id="FN649760">
    <property type="protein sequence ID" value="CBN78313.1"/>
    <property type="molecule type" value="Genomic_DNA"/>
</dbReference>
<feature type="compositionally biased region" description="Low complexity" evidence="4">
    <location>
        <begin position="329"/>
        <end position="339"/>
    </location>
</feature>
<protein>
    <submittedName>
        <fullName evidence="5">Uncharacterized protein</fullName>
    </submittedName>
</protein>
<dbReference type="SUPFAM" id="SSF48403">
    <property type="entry name" value="Ankyrin repeat"/>
    <property type="match status" value="1"/>
</dbReference>
<dbReference type="OrthoDB" id="539213at2759"/>
<dbReference type="SMART" id="SM00248">
    <property type="entry name" value="ANK"/>
    <property type="match status" value="3"/>
</dbReference>
<dbReference type="eggNOG" id="KOG4177">
    <property type="taxonomic scope" value="Eukaryota"/>
</dbReference>
<evidence type="ECO:0000256" key="2">
    <source>
        <dbReference type="ARBA" id="ARBA00023043"/>
    </source>
</evidence>
<dbReference type="PROSITE" id="PS50088">
    <property type="entry name" value="ANK_REPEAT"/>
    <property type="match status" value="3"/>
</dbReference>
<feature type="region of interest" description="Disordered" evidence="4">
    <location>
        <begin position="43"/>
        <end position="63"/>
    </location>
</feature>
<feature type="compositionally biased region" description="Pro residues" evidence="4">
    <location>
        <begin position="340"/>
        <end position="349"/>
    </location>
</feature>